<dbReference type="RefSeq" id="WP_048598268.1">
    <property type="nucleotide sequence ID" value="NZ_CVPC01000004.1"/>
</dbReference>
<dbReference type="Proteomes" id="UP000048949">
    <property type="component" value="Unassembled WGS sequence"/>
</dbReference>
<dbReference type="PROSITE" id="PS51257">
    <property type="entry name" value="PROKAR_LIPOPROTEIN"/>
    <property type="match status" value="1"/>
</dbReference>
<keyword evidence="3" id="KW-1185">Reference proteome</keyword>
<dbReference type="InterPro" id="IPR036366">
    <property type="entry name" value="PGBDSf"/>
</dbReference>
<dbReference type="SUPFAM" id="SSF47090">
    <property type="entry name" value="PGBD-like"/>
    <property type="match status" value="1"/>
</dbReference>
<dbReference type="InterPro" id="IPR036365">
    <property type="entry name" value="PGBD-like_sf"/>
</dbReference>
<accession>A0A0U1NJD7</accession>
<dbReference type="AlphaFoldDB" id="A0A0U1NJD7"/>
<evidence type="ECO:0000259" key="1">
    <source>
        <dbReference type="Pfam" id="PF01471"/>
    </source>
</evidence>
<dbReference type="EMBL" id="CVQV01000004">
    <property type="protein sequence ID" value="CRK74842.1"/>
    <property type="molecule type" value="Genomic_DNA"/>
</dbReference>
<dbReference type="STRING" id="282199.GCA_001049735_00881"/>
<evidence type="ECO:0000313" key="2">
    <source>
        <dbReference type="EMBL" id="CRK74842.1"/>
    </source>
</evidence>
<dbReference type="Gene3D" id="1.10.101.10">
    <property type="entry name" value="PGBD-like superfamily/PGBD"/>
    <property type="match status" value="1"/>
</dbReference>
<dbReference type="Pfam" id="PF01471">
    <property type="entry name" value="PG_binding_1"/>
    <property type="match status" value="1"/>
</dbReference>
<gene>
    <name evidence="2" type="ORF">NIG5292_00881</name>
</gene>
<organism evidence="2 3">
    <name type="scientific">Nereida ignava</name>
    <dbReference type="NCBI Taxonomy" id="282199"/>
    <lineage>
        <taxon>Bacteria</taxon>
        <taxon>Pseudomonadati</taxon>
        <taxon>Pseudomonadota</taxon>
        <taxon>Alphaproteobacteria</taxon>
        <taxon>Rhodobacterales</taxon>
        <taxon>Roseobacteraceae</taxon>
        <taxon>Nereida</taxon>
    </lineage>
</organism>
<sequence length="179" mass="19381">MRLCHFNKLPNILGLGVLAISAACTPVEQPIRADQATAAFGIGPPNAEDGICYGRDVSPAVVETVTQQVLVQPAQLSSDGTVLSPPMYRSETLQRIVTERKELWFEALCSDELTPTFVSSVQRALAARDIYSGAITGSLDLRTRMAIRRYQKAQGLDSALLSTAAARQLGLAPIKRELR</sequence>
<feature type="domain" description="Peptidoglycan binding-like" evidence="1">
    <location>
        <begin position="118"/>
        <end position="156"/>
    </location>
</feature>
<name>A0A0U1NJD7_9RHOB</name>
<proteinExistence type="predicted"/>
<dbReference type="OrthoDB" id="7861420at2"/>
<reference evidence="2 3" key="1">
    <citation type="submission" date="2015-04" db="EMBL/GenBank/DDBJ databases">
        <authorList>
            <person name="Syromyatnikov M.Y."/>
            <person name="Popov V.N."/>
        </authorList>
    </citation>
    <scope>NUCLEOTIDE SEQUENCE [LARGE SCALE GENOMIC DNA]</scope>
    <source>
        <strain evidence="2 3">CECT 5292</strain>
    </source>
</reference>
<evidence type="ECO:0000313" key="3">
    <source>
        <dbReference type="Proteomes" id="UP000048949"/>
    </source>
</evidence>
<protein>
    <submittedName>
        <fullName evidence="2">His-Xaa-Ser repeat protein HxsA</fullName>
    </submittedName>
</protein>
<dbReference type="InterPro" id="IPR002477">
    <property type="entry name" value="Peptidoglycan-bd-like"/>
</dbReference>